<evidence type="ECO:0000313" key="1">
    <source>
        <dbReference type="EMBL" id="EFX74234.1"/>
    </source>
</evidence>
<protein>
    <submittedName>
        <fullName evidence="1">Uncharacterized protein</fullName>
    </submittedName>
</protein>
<dbReference type="EMBL" id="GL732584">
    <property type="protein sequence ID" value="EFX74234.1"/>
    <property type="molecule type" value="Genomic_DNA"/>
</dbReference>
<dbReference type="KEGG" id="dpx:DAPPUDRAFT_252056"/>
<reference evidence="1 2" key="1">
    <citation type="journal article" date="2011" name="Science">
        <title>The ecoresponsive genome of Daphnia pulex.</title>
        <authorList>
            <person name="Colbourne J.K."/>
            <person name="Pfrender M.E."/>
            <person name="Gilbert D."/>
            <person name="Thomas W.K."/>
            <person name="Tucker A."/>
            <person name="Oakley T.H."/>
            <person name="Tokishita S."/>
            <person name="Aerts A."/>
            <person name="Arnold G.J."/>
            <person name="Basu M.K."/>
            <person name="Bauer D.J."/>
            <person name="Caceres C.E."/>
            <person name="Carmel L."/>
            <person name="Casola C."/>
            <person name="Choi J.H."/>
            <person name="Detter J.C."/>
            <person name="Dong Q."/>
            <person name="Dusheyko S."/>
            <person name="Eads B.D."/>
            <person name="Frohlich T."/>
            <person name="Geiler-Samerotte K.A."/>
            <person name="Gerlach D."/>
            <person name="Hatcher P."/>
            <person name="Jogdeo S."/>
            <person name="Krijgsveld J."/>
            <person name="Kriventseva E.V."/>
            <person name="Kultz D."/>
            <person name="Laforsch C."/>
            <person name="Lindquist E."/>
            <person name="Lopez J."/>
            <person name="Manak J.R."/>
            <person name="Muller J."/>
            <person name="Pangilinan J."/>
            <person name="Patwardhan R.P."/>
            <person name="Pitluck S."/>
            <person name="Pritham E.J."/>
            <person name="Rechtsteiner A."/>
            <person name="Rho M."/>
            <person name="Rogozin I.B."/>
            <person name="Sakarya O."/>
            <person name="Salamov A."/>
            <person name="Schaack S."/>
            <person name="Shapiro H."/>
            <person name="Shiga Y."/>
            <person name="Skalitzky C."/>
            <person name="Smith Z."/>
            <person name="Souvorov A."/>
            <person name="Sung W."/>
            <person name="Tang Z."/>
            <person name="Tsuchiya D."/>
            <person name="Tu H."/>
            <person name="Vos H."/>
            <person name="Wang M."/>
            <person name="Wolf Y.I."/>
            <person name="Yamagata H."/>
            <person name="Yamada T."/>
            <person name="Ye Y."/>
            <person name="Shaw J.R."/>
            <person name="Andrews J."/>
            <person name="Crease T.J."/>
            <person name="Tang H."/>
            <person name="Lucas S.M."/>
            <person name="Robertson H.M."/>
            <person name="Bork P."/>
            <person name="Koonin E.V."/>
            <person name="Zdobnov E.M."/>
            <person name="Grigoriev I.V."/>
            <person name="Lynch M."/>
            <person name="Boore J.L."/>
        </authorList>
    </citation>
    <scope>NUCLEOTIDE SEQUENCE [LARGE SCALE GENOMIC DNA]</scope>
</reference>
<dbReference type="InParanoid" id="E9H1U4"/>
<name>E9H1U4_DAPPU</name>
<evidence type="ECO:0000313" key="2">
    <source>
        <dbReference type="Proteomes" id="UP000000305"/>
    </source>
</evidence>
<sequence>MKKEYIGNEGSLQLFTMKLDEKITGDCTFVFRICIEGSVPGYVYQLSDRLAKDQMWAAAAVKSQNLVDVEFLVTNGYQSICQWIHRKRNN</sequence>
<dbReference type="HOGENOM" id="CLU_2443084_0_0_1"/>
<organism evidence="1 2">
    <name type="scientific">Daphnia pulex</name>
    <name type="common">Water flea</name>
    <dbReference type="NCBI Taxonomy" id="6669"/>
    <lineage>
        <taxon>Eukaryota</taxon>
        <taxon>Metazoa</taxon>
        <taxon>Ecdysozoa</taxon>
        <taxon>Arthropoda</taxon>
        <taxon>Crustacea</taxon>
        <taxon>Branchiopoda</taxon>
        <taxon>Diplostraca</taxon>
        <taxon>Cladocera</taxon>
        <taxon>Anomopoda</taxon>
        <taxon>Daphniidae</taxon>
        <taxon>Daphnia</taxon>
    </lineage>
</organism>
<dbReference type="AlphaFoldDB" id="E9H1U4"/>
<accession>E9H1U4</accession>
<gene>
    <name evidence="1" type="ORF">DAPPUDRAFT_252056</name>
</gene>
<proteinExistence type="predicted"/>
<dbReference type="PhylomeDB" id="E9H1U4"/>
<keyword evidence="2" id="KW-1185">Reference proteome</keyword>
<dbReference type="Proteomes" id="UP000000305">
    <property type="component" value="Unassembled WGS sequence"/>
</dbReference>